<accession>A0ABD7TVK3</accession>
<reference evidence="1" key="1">
    <citation type="submission" date="2022-03" db="EMBL/GenBank/DDBJ databases">
        <title>Comparative Genomics of East African Camel-Associated Staphylococcaceae spp.: Diversity and Inheritance of Traits Involved in Host-Pathogen Interactions.</title>
        <authorList>
            <person name="Akarsu H."/>
            <person name="Liljander A."/>
            <person name="Younan M."/>
            <person name="Brodard I."/>
            <person name="Glucks I."/>
            <person name="Labroussaa F."/>
            <person name="Overesch G."/>
            <person name="Kuhnert P."/>
            <person name="Perreten V."/>
            <person name="Drexler J.F."/>
            <person name="Corman V.M."/>
            <person name="Falquet L."/>
            <person name="Jores J."/>
        </authorList>
    </citation>
    <scope>NUCLEOTIDE SEQUENCE</scope>
    <source>
        <strain evidence="1">IVB6197</strain>
    </source>
</reference>
<protein>
    <recommendedName>
        <fullName evidence="3">Single-stranded DNA-binding protein</fullName>
    </recommendedName>
</protein>
<sequence>MQRKQLEPFKNRKVIVTGIITAVDHKNKLDMSVPWKRNVRILLKHVSVSGIDVDHVWLYERERYFDRCRALIGEEVKFKAKVVPYVKARNGIYIENYGLERRSSIVSRAVYEHRNEEFEEKYYDYEMDNPFKEVME</sequence>
<dbReference type="Proteomes" id="UP001065705">
    <property type="component" value="Chromosome"/>
</dbReference>
<proteinExistence type="predicted"/>
<dbReference type="EMBL" id="CP094809">
    <property type="protein sequence ID" value="UXU57510.1"/>
    <property type="molecule type" value="Genomic_DNA"/>
</dbReference>
<dbReference type="RefSeq" id="WP_262618710.1">
    <property type="nucleotide sequence ID" value="NZ_CP094808.1"/>
</dbReference>
<organism evidence="1 2">
    <name type="scientific">Staphylococcus agnetis</name>
    <dbReference type="NCBI Taxonomy" id="985762"/>
    <lineage>
        <taxon>Bacteria</taxon>
        <taxon>Bacillati</taxon>
        <taxon>Bacillota</taxon>
        <taxon>Bacilli</taxon>
        <taxon>Bacillales</taxon>
        <taxon>Staphylococcaceae</taxon>
        <taxon>Staphylococcus</taxon>
    </lineage>
</organism>
<gene>
    <name evidence="1" type="ORF">MUA95_01490</name>
</gene>
<evidence type="ECO:0000313" key="1">
    <source>
        <dbReference type="EMBL" id="UXU57510.1"/>
    </source>
</evidence>
<evidence type="ECO:0000313" key="2">
    <source>
        <dbReference type="Proteomes" id="UP001065705"/>
    </source>
</evidence>
<dbReference type="AlphaFoldDB" id="A0ABD7TVK3"/>
<evidence type="ECO:0008006" key="3">
    <source>
        <dbReference type="Google" id="ProtNLM"/>
    </source>
</evidence>
<name>A0ABD7TVK3_9STAP</name>